<sequence length="221" mass="25272">MKKDMTPAQEAVLAEAERFVKSELENDTTGHDWWHIRRVVKMAERLAGLESADLFICKLSALLHDVADEKLNESKEAGLAKVDKWLRAQALRDEDRGHIMEIIGTMSYNGGANPPMRTIEGKVVQDADRLDAIGAISIARCFLYSGSKGQPIYDPAVPPRDRMTPEQYRSGKSTAINHFHEKLLKLKDRINTASARIIAEERHRYMEQYVERFYKEWEGEL</sequence>
<dbReference type="CDD" id="cd00077">
    <property type="entry name" value="HDc"/>
    <property type="match status" value="1"/>
</dbReference>
<organism evidence="2 3">
    <name type="scientific">Paenibacillus thailandensis</name>
    <dbReference type="NCBI Taxonomy" id="393250"/>
    <lineage>
        <taxon>Bacteria</taxon>
        <taxon>Bacillati</taxon>
        <taxon>Bacillota</taxon>
        <taxon>Bacilli</taxon>
        <taxon>Bacillales</taxon>
        <taxon>Paenibacillaceae</taxon>
        <taxon>Paenibacillus</taxon>
    </lineage>
</organism>
<keyword evidence="3" id="KW-1185">Reference proteome</keyword>
<gene>
    <name evidence="2" type="ORF">ACFSW5_06405</name>
</gene>
<reference evidence="3" key="1">
    <citation type="journal article" date="2019" name="Int. J. Syst. Evol. Microbiol.">
        <title>The Global Catalogue of Microorganisms (GCM) 10K type strain sequencing project: providing services to taxonomists for standard genome sequencing and annotation.</title>
        <authorList>
            <consortium name="The Broad Institute Genomics Platform"/>
            <consortium name="The Broad Institute Genome Sequencing Center for Infectious Disease"/>
            <person name="Wu L."/>
            <person name="Ma J."/>
        </authorList>
    </citation>
    <scope>NUCLEOTIDE SEQUENCE [LARGE SCALE GENOMIC DNA]</scope>
    <source>
        <strain evidence="3">TISTR 1827</strain>
    </source>
</reference>
<evidence type="ECO:0000259" key="1">
    <source>
        <dbReference type="SMART" id="SM00471"/>
    </source>
</evidence>
<dbReference type="PANTHER" id="PTHR33594">
    <property type="entry name" value="SUPERFAMILY HYDROLASE, PUTATIVE (AFU_ORTHOLOGUE AFUA_1G03035)-RELATED"/>
    <property type="match status" value="1"/>
</dbReference>
<protein>
    <submittedName>
        <fullName evidence="2">HD domain-containing protein</fullName>
    </submittedName>
</protein>
<dbReference type="SMART" id="SM00471">
    <property type="entry name" value="HDc"/>
    <property type="match status" value="1"/>
</dbReference>
<feature type="domain" description="HD/PDEase" evidence="1">
    <location>
        <begin position="28"/>
        <end position="142"/>
    </location>
</feature>
<dbReference type="InterPro" id="IPR003607">
    <property type="entry name" value="HD/PDEase_dom"/>
</dbReference>
<evidence type="ECO:0000313" key="2">
    <source>
        <dbReference type="EMBL" id="MFD2659897.1"/>
    </source>
</evidence>
<dbReference type="EMBL" id="JBHUMY010000006">
    <property type="protein sequence ID" value="MFD2659897.1"/>
    <property type="molecule type" value="Genomic_DNA"/>
</dbReference>
<dbReference type="Gene3D" id="1.10.472.50">
    <property type="entry name" value="HD-domain/PDEase-like"/>
    <property type="match status" value="1"/>
</dbReference>
<proteinExistence type="predicted"/>
<evidence type="ECO:0000313" key="3">
    <source>
        <dbReference type="Proteomes" id="UP001597493"/>
    </source>
</evidence>
<dbReference type="Gene3D" id="1.20.58.1910">
    <property type="match status" value="1"/>
</dbReference>
<accession>A0ABW5QU68</accession>
<dbReference type="Pfam" id="PF01966">
    <property type="entry name" value="HD"/>
    <property type="match status" value="1"/>
</dbReference>
<dbReference type="InterPro" id="IPR006674">
    <property type="entry name" value="HD_domain"/>
</dbReference>
<comment type="caution">
    <text evidence="2">The sequence shown here is derived from an EMBL/GenBank/DDBJ whole genome shotgun (WGS) entry which is preliminary data.</text>
</comment>
<dbReference type="Proteomes" id="UP001597493">
    <property type="component" value="Unassembled WGS sequence"/>
</dbReference>
<dbReference type="PANTHER" id="PTHR33594:SF1">
    <property type="entry name" value="HD_PDEASE DOMAIN-CONTAINING PROTEIN"/>
    <property type="match status" value="1"/>
</dbReference>
<dbReference type="RefSeq" id="WP_379270573.1">
    <property type="nucleotide sequence ID" value="NZ_JBHUGT010000032.1"/>
</dbReference>
<name>A0ABW5QU68_9BACL</name>
<dbReference type="SUPFAM" id="SSF109604">
    <property type="entry name" value="HD-domain/PDEase-like"/>
    <property type="match status" value="1"/>
</dbReference>